<keyword evidence="11" id="KW-1185">Reference proteome</keyword>
<evidence type="ECO:0000256" key="5">
    <source>
        <dbReference type="ARBA" id="ARBA00022723"/>
    </source>
</evidence>
<dbReference type="InterPro" id="IPR050364">
    <property type="entry name" value="Cytochrome_P450_fung"/>
</dbReference>
<reference evidence="10 11" key="1">
    <citation type="submission" date="2019-01" db="EMBL/GenBank/DDBJ databases">
        <title>Draft genome sequence of Psathyrella aberdarensis IHI B618.</title>
        <authorList>
            <person name="Buettner E."/>
            <person name="Kellner H."/>
        </authorList>
    </citation>
    <scope>NUCLEOTIDE SEQUENCE [LARGE SCALE GENOMIC DNA]</scope>
    <source>
        <strain evidence="10 11">IHI B618</strain>
    </source>
</reference>
<evidence type="ECO:0000256" key="4">
    <source>
        <dbReference type="ARBA" id="ARBA00022617"/>
    </source>
</evidence>
<dbReference type="OrthoDB" id="2789670at2759"/>
<evidence type="ECO:0000256" key="3">
    <source>
        <dbReference type="ARBA" id="ARBA00010617"/>
    </source>
</evidence>
<dbReference type="PANTHER" id="PTHR46300">
    <property type="entry name" value="P450, PUTATIVE (EUROFUNG)-RELATED-RELATED"/>
    <property type="match status" value="1"/>
</dbReference>
<comment type="cofactor">
    <cofactor evidence="1">
        <name>heme</name>
        <dbReference type="ChEBI" id="CHEBI:30413"/>
    </cofactor>
</comment>
<dbReference type="InterPro" id="IPR002401">
    <property type="entry name" value="Cyt_P450_E_grp-I"/>
</dbReference>
<evidence type="ECO:0000256" key="9">
    <source>
        <dbReference type="SAM" id="Phobius"/>
    </source>
</evidence>
<dbReference type="CDD" id="cd11065">
    <property type="entry name" value="CYP64-like"/>
    <property type="match status" value="1"/>
</dbReference>
<comment type="caution">
    <text evidence="10">The sequence shown here is derived from an EMBL/GenBank/DDBJ whole genome shotgun (WGS) entry which is preliminary data.</text>
</comment>
<protein>
    <recommendedName>
        <fullName evidence="12">Cytochrome P450</fullName>
    </recommendedName>
</protein>
<evidence type="ECO:0000256" key="1">
    <source>
        <dbReference type="ARBA" id="ARBA00001971"/>
    </source>
</evidence>
<dbReference type="GO" id="GO:0020037">
    <property type="term" value="F:heme binding"/>
    <property type="evidence" value="ECO:0007669"/>
    <property type="project" value="InterPro"/>
</dbReference>
<evidence type="ECO:0000313" key="10">
    <source>
        <dbReference type="EMBL" id="RXW13084.1"/>
    </source>
</evidence>
<keyword evidence="5" id="KW-0479">Metal-binding</keyword>
<keyword evidence="6" id="KW-0560">Oxidoreductase</keyword>
<dbReference type="Proteomes" id="UP000290288">
    <property type="component" value="Unassembled WGS sequence"/>
</dbReference>
<keyword evidence="9" id="KW-0472">Membrane</keyword>
<evidence type="ECO:0000256" key="8">
    <source>
        <dbReference type="ARBA" id="ARBA00023033"/>
    </source>
</evidence>
<dbReference type="PRINTS" id="PR00463">
    <property type="entry name" value="EP450I"/>
</dbReference>
<sequence length="454" mass="51414">MSGVRQVITGFSLLWAVAFIVQRLRKNARSRGLRLPPGPKRLPVIGNLLDLPQEQPWEEYHRMSQQYGDIMYLEALGQPIVVLDSLSRATDLYDKRGATYSDRPYLPILDIMEMNWSFGLMPYGTKWRQHRRPFHQLVNSNALPKFYPVFNEEIVVLLRKLHQSPDDFLRHIQFFFGANIMRLSYGFDDVETNVSLIHDAEILMQAFSEAALPGRYLVNNLPFLKYVPAWFPGAGWKKKCQYIASVNKRTLYDSFESVKESLRKGRRSAHPSMAVSLLDEMPEENTPEREELESIARISCASGYAAGADTTVSSAAALFLVLATHPDVQKKAQAEIDSVVGGSRLPLMSDRENLPYLCAVIKELGRWYTVVPLGLPHVAAEDSEYEGYFIPKGTLVMANTWAILHDPEVYPDPMTFKPERFLTADGKSLDPKVQDPYFSGAFGYGCRYVDLSTG</sequence>
<comment type="similarity">
    <text evidence="3">Belongs to the cytochrome P450 family.</text>
</comment>
<accession>A0A4Q2D3X2</accession>
<dbReference type="Gene3D" id="1.10.630.10">
    <property type="entry name" value="Cytochrome P450"/>
    <property type="match status" value="1"/>
</dbReference>
<evidence type="ECO:0000256" key="7">
    <source>
        <dbReference type="ARBA" id="ARBA00023004"/>
    </source>
</evidence>
<evidence type="ECO:0000256" key="2">
    <source>
        <dbReference type="ARBA" id="ARBA00005179"/>
    </source>
</evidence>
<dbReference type="STRING" id="2316362.A0A4Q2D3X2"/>
<dbReference type="AlphaFoldDB" id="A0A4Q2D3X2"/>
<organism evidence="10 11">
    <name type="scientific">Candolleomyces aberdarensis</name>
    <dbReference type="NCBI Taxonomy" id="2316362"/>
    <lineage>
        <taxon>Eukaryota</taxon>
        <taxon>Fungi</taxon>
        <taxon>Dikarya</taxon>
        <taxon>Basidiomycota</taxon>
        <taxon>Agaricomycotina</taxon>
        <taxon>Agaricomycetes</taxon>
        <taxon>Agaricomycetidae</taxon>
        <taxon>Agaricales</taxon>
        <taxon>Agaricineae</taxon>
        <taxon>Psathyrellaceae</taxon>
        <taxon>Candolleomyces</taxon>
    </lineage>
</organism>
<gene>
    <name evidence="10" type="ORF">EST38_g12770</name>
</gene>
<dbReference type="PANTHER" id="PTHR46300:SF7">
    <property type="entry name" value="P450, PUTATIVE (EUROFUNG)-RELATED"/>
    <property type="match status" value="1"/>
</dbReference>
<keyword evidence="9" id="KW-0812">Transmembrane</keyword>
<dbReference type="SUPFAM" id="SSF48264">
    <property type="entry name" value="Cytochrome P450"/>
    <property type="match status" value="1"/>
</dbReference>
<dbReference type="InterPro" id="IPR036396">
    <property type="entry name" value="Cyt_P450_sf"/>
</dbReference>
<keyword evidence="4" id="KW-0349">Heme</keyword>
<evidence type="ECO:0000313" key="11">
    <source>
        <dbReference type="Proteomes" id="UP000290288"/>
    </source>
</evidence>
<dbReference type="GO" id="GO:0004497">
    <property type="term" value="F:monooxygenase activity"/>
    <property type="evidence" value="ECO:0007669"/>
    <property type="project" value="UniProtKB-KW"/>
</dbReference>
<keyword evidence="8" id="KW-0503">Monooxygenase</keyword>
<dbReference type="EMBL" id="SDEE01001019">
    <property type="protein sequence ID" value="RXW13084.1"/>
    <property type="molecule type" value="Genomic_DNA"/>
</dbReference>
<keyword evidence="9" id="KW-1133">Transmembrane helix</keyword>
<name>A0A4Q2D3X2_9AGAR</name>
<dbReference type="GO" id="GO:0005506">
    <property type="term" value="F:iron ion binding"/>
    <property type="evidence" value="ECO:0007669"/>
    <property type="project" value="InterPro"/>
</dbReference>
<evidence type="ECO:0000256" key="6">
    <source>
        <dbReference type="ARBA" id="ARBA00023002"/>
    </source>
</evidence>
<proteinExistence type="inferred from homology"/>
<dbReference type="InterPro" id="IPR001128">
    <property type="entry name" value="Cyt_P450"/>
</dbReference>
<evidence type="ECO:0008006" key="12">
    <source>
        <dbReference type="Google" id="ProtNLM"/>
    </source>
</evidence>
<dbReference type="Pfam" id="PF00067">
    <property type="entry name" value="p450"/>
    <property type="match status" value="1"/>
</dbReference>
<dbReference type="GO" id="GO:0016705">
    <property type="term" value="F:oxidoreductase activity, acting on paired donors, with incorporation or reduction of molecular oxygen"/>
    <property type="evidence" value="ECO:0007669"/>
    <property type="project" value="InterPro"/>
</dbReference>
<comment type="pathway">
    <text evidence="2">Secondary metabolite biosynthesis.</text>
</comment>
<keyword evidence="7" id="KW-0408">Iron</keyword>
<feature type="transmembrane region" description="Helical" evidence="9">
    <location>
        <begin position="6"/>
        <end position="24"/>
    </location>
</feature>